<dbReference type="Proteomes" id="UP000199584">
    <property type="component" value="Unassembled WGS sequence"/>
</dbReference>
<dbReference type="InterPro" id="IPR011330">
    <property type="entry name" value="Glyco_hydro/deAcase_b/a-brl"/>
</dbReference>
<comment type="similarity">
    <text evidence="1 3">Belongs to the glycosyl hydrolase 57 family.</text>
</comment>
<evidence type="ECO:0000259" key="4">
    <source>
        <dbReference type="Pfam" id="PF03065"/>
    </source>
</evidence>
<dbReference type="AlphaFoldDB" id="A0A1I6DT52"/>
<dbReference type="GO" id="GO:0005975">
    <property type="term" value="P:carbohydrate metabolic process"/>
    <property type="evidence" value="ECO:0007669"/>
    <property type="project" value="InterPro"/>
</dbReference>
<dbReference type="InterPro" id="IPR004300">
    <property type="entry name" value="Glyco_hydro_57_N"/>
</dbReference>
<keyword evidence="6" id="KW-1185">Reference proteome</keyword>
<accession>A0A1I6DT52</accession>
<evidence type="ECO:0000313" key="5">
    <source>
        <dbReference type="EMBL" id="SFR08664.1"/>
    </source>
</evidence>
<feature type="domain" description="Glycoside hydrolase family 57 N-terminal" evidence="4">
    <location>
        <begin position="104"/>
        <end position="312"/>
    </location>
</feature>
<dbReference type="OrthoDB" id="9757977at2"/>
<evidence type="ECO:0000313" key="6">
    <source>
        <dbReference type="Proteomes" id="UP000199584"/>
    </source>
</evidence>
<reference evidence="6" key="1">
    <citation type="submission" date="2016-10" db="EMBL/GenBank/DDBJ databases">
        <authorList>
            <person name="Varghese N."/>
            <person name="Submissions S."/>
        </authorList>
    </citation>
    <scope>NUCLEOTIDE SEQUENCE [LARGE SCALE GENOMIC DNA]</scope>
    <source>
        <strain evidence="6">DSM 3669</strain>
    </source>
</reference>
<keyword evidence="2 3" id="KW-0119">Carbohydrate metabolism</keyword>
<dbReference type="SUPFAM" id="SSF88713">
    <property type="entry name" value="Glycoside hydrolase/deacetylase"/>
    <property type="match status" value="1"/>
</dbReference>
<name>A0A1I6DT52_9FIRM</name>
<evidence type="ECO:0000256" key="3">
    <source>
        <dbReference type="RuleBase" id="RU361196"/>
    </source>
</evidence>
<keyword evidence="5" id="KW-0378">Hydrolase</keyword>
<sequence length="811" mass="93601">MERYLCIHGHFYQPPRENPWLEDIELQDSAHPYHDWNERISAECYAPNTAARILNDKGYIKKIVNNYTKISFNFGPTLLDWMADNDPEVYRAVLAADRESRQRFSGHGSALAQAYNHMIMPLAGSRDKYTQVFWGIKDFEHRFGRKPEGMWLPETAVDLESLEIMAEQGIRFTILTQYQARRVRKIGGGDWEETGPRGIDPTMAYQLRLPRSGRTICIFFYDGPISQAVAFEHLLANGERFAHRLMEGFSDTRDRPQLVHIATDGETYGHHHRHGEMALAYAIDYIESHKLARLTNYSEYLAMHPPTHEVEIHENTAWSCAHGVDRWRGDCGCHTGMHPDWNQAWRAPLRQSLDLLRDTLDPLYEKHAGKYLKDPWAARNEYINVILNRSPDNVDRFLASHAIRRLEPADRVTVLKLLEMQRHAMLMYTSCGWFFDDISGIETVQVLQYAGRVIQLGQELFGKRLEPAFLDILAHAKSNVPKYRDGAYIYEGFVTPAMVDLPKVGAHYAISSLFNHFGKKSQVYCYTVERLDKQVLMAGEMKMAVGQAQVVSQITRESAHVSYGVVYFGHHNVSGGVRYFSDETAYQQMVQGVSEAFNRADLPDLIRLLDLYFKEGVIYSLKHLFRDQQRKILSIILDSTMAQLEADYRTIYEHNASLMRFLKDLGMPMPHALQCAADFYLNTRLRQSFMNDALDIEQIKIYLQEAKTFAVNLDEAVLKYVLERTLERVAVRFLNNPTELSILEKFDTLIDLVRSLPFRVDLWKAQNIYYRLAQAVYPGLREKVRQGDGGARAWVDRFDSLGEKLRVQRGN</sequence>
<dbReference type="EMBL" id="FOYM01000017">
    <property type="protein sequence ID" value="SFR08664.1"/>
    <property type="molecule type" value="Genomic_DNA"/>
</dbReference>
<dbReference type="Pfam" id="PF12055">
    <property type="entry name" value="DUF3536"/>
    <property type="match status" value="1"/>
</dbReference>
<organism evidence="5 6">
    <name type="scientific">Desulfoscipio geothermicus DSM 3669</name>
    <dbReference type="NCBI Taxonomy" id="1121426"/>
    <lineage>
        <taxon>Bacteria</taxon>
        <taxon>Bacillati</taxon>
        <taxon>Bacillota</taxon>
        <taxon>Clostridia</taxon>
        <taxon>Eubacteriales</taxon>
        <taxon>Desulfallaceae</taxon>
        <taxon>Desulfoscipio</taxon>
    </lineage>
</organism>
<dbReference type="Pfam" id="PF03065">
    <property type="entry name" value="Glyco_hydro_57"/>
    <property type="match status" value="1"/>
</dbReference>
<gene>
    <name evidence="5" type="ORF">SAMN05660706_11728</name>
</gene>
<dbReference type="RefSeq" id="WP_092484024.1">
    <property type="nucleotide sequence ID" value="NZ_FOYM01000017.1"/>
</dbReference>
<protein>
    <submittedName>
        <fullName evidence="5">Glycosyl hydrolase family 57</fullName>
    </submittedName>
</protein>
<dbReference type="CDD" id="cd10797">
    <property type="entry name" value="GH57N_APU_like_1"/>
    <property type="match status" value="1"/>
</dbReference>
<dbReference type="GO" id="GO:0016787">
    <property type="term" value="F:hydrolase activity"/>
    <property type="evidence" value="ECO:0007669"/>
    <property type="project" value="UniProtKB-KW"/>
</dbReference>
<proteinExistence type="inferred from homology"/>
<dbReference type="InterPro" id="IPR052046">
    <property type="entry name" value="GH57_Enzymes"/>
</dbReference>
<dbReference type="PANTHER" id="PTHR36306:SF3">
    <property type="entry name" value="GLYCOSIDE HYDROLASE FAMILY 57"/>
    <property type="match status" value="1"/>
</dbReference>
<dbReference type="Gene3D" id="3.20.110.10">
    <property type="entry name" value="Glycoside hydrolase 38, N terminal domain"/>
    <property type="match status" value="1"/>
</dbReference>
<evidence type="ECO:0000256" key="2">
    <source>
        <dbReference type="ARBA" id="ARBA00023277"/>
    </source>
</evidence>
<evidence type="ECO:0000256" key="1">
    <source>
        <dbReference type="ARBA" id="ARBA00006821"/>
    </source>
</evidence>
<dbReference type="InterPro" id="IPR021923">
    <property type="entry name" value="DUF3536"/>
</dbReference>
<dbReference type="InterPro" id="IPR027291">
    <property type="entry name" value="Glyco_hydro_38_N_sf"/>
</dbReference>
<dbReference type="STRING" id="39060.SAMN05660706_11728"/>
<dbReference type="PANTHER" id="PTHR36306">
    <property type="entry name" value="ALPHA-AMYLASE-RELATED-RELATED"/>
    <property type="match status" value="1"/>
</dbReference>